<evidence type="ECO:0000256" key="6">
    <source>
        <dbReference type="ARBA" id="ARBA00039017"/>
    </source>
</evidence>
<name>A0A1F5FHI8_9BACT</name>
<sequence length="279" mass="30279">MKFQAVRLETPSRLTENDAAGAVDVQPTFMPKGGLAVAGGDLIIWICVRIFELFARLGGYLFATEDVHPYGHVSLASSYIGLAPFTKLTLAMVKSWDPANPPIAKHAKFTYAQLIKYLETVKFQVLWPDHALAGQPETYVVDQIRRHPFLNLWISKGHRRSRITGIIPDSYAAGAMNDGLLTGLIAALKEIGITRIFVFGLAGDFCVGATALSLLAAGFEVWVVVDAQCCVAAPLDSADFDSTIFVQLGDNPTTEDLMVFQLVAAGCHFTNFDLLSQAA</sequence>
<keyword evidence="4" id="KW-0378">Hydrolase</keyword>
<dbReference type="Pfam" id="PF00857">
    <property type="entry name" value="Isochorismatase"/>
    <property type="match status" value="1"/>
</dbReference>
<dbReference type="PANTHER" id="PTHR11080">
    <property type="entry name" value="PYRAZINAMIDASE/NICOTINAMIDASE"/>
    <property type="match status" value="1"/>
</dbReference>
<comment type="caution">
    <text evidence="9">The sequence shown here is derived from an EMBL/GenBank/DDBJ whole genome shotgun (WGS) entry which is preliminary data.</text>
</comment>
<dbReference type="Gene3D" id="3.40.50.850">
    <property type="entry name" value="Isochorismatase-like"/>
    <property type="match status" value="1"/>
</dbReference>
<reference evidence="9 10" key="1">
    <citation type="journal article" date="2016" name="Nat. Commun.">
        <title>Thousands of microbial genomes shed light on interconnected biogeochemical processes in an aquifer system.</title>
        <authorList>
            <person name="Anantharaman K."/>
            <person name="Brown C.T."/>
            <person name="Hug L.A."/>
            <person name="Sharon I."/>
            <person name="Castelle C.J."/>
            <person name="Probst A.J."/>
            <person name="Thomas B.C."/>
            <person name="Singh A."/>
            <person name="Wilkins M.J."/>
            <person name="Karaoz U."/>
            <person name="Brodie E.L."/>
            <person name="Williams K.H."/>
            <person name="Hubbard S.S."/>
            <person name="Banfield J.F."/>
        </authorList>
    </citation>
    <scope>NUCLEOTIDE SEQUENCE [LARGE SCALE GENOMIC DNA]</scope>
</reference>
<keyword evidence="2" id="KW-0662">Pyridine nucleotide biosynthesis</keyword>
<evidence type="ECO:0000256" key="5">
    <source>
        <dbReference type="ARBA" id="ARBA00037900"/>
    </source>
</evidence>
<organism evidence="9 10">
    <name type="scientific">Candidatus Collierbacteria bacterium RIFOXYB1_FULL_49_13</name>
    <dbReference type="NCBI Taxonomy" id="1817728"/>
    <lineage>
        <taxon>Bacteria</taxon>
        <taxon>Candidatus Collieribacteriota</taxon>
    </lineage>
</organism>
<dbReference type="AlphaFoldDB" id="A0A1F5FHI8"/>
<evidence type="ECO:0000313" key="9">
    <source>
        <dbReference type="EMBL" id="OGD79109.1"/>
    </source>
</evidence>
<dbReference type="InterPro" id="IPR052347">
    <property type="entry name" value="Isochorismatase_Nicotinamidase"/>
</dbReference>
<dbReference type="GO" id="GO:0008936">
    <property type="term" value="F:nicotinamidase activity"/>
    <property type="evidence" value="ECO:0007669"/>
    <property type="project" value="UniProtKB-EC"/>
</dbReference>
<dbReference type="SUPFAM" id="SSF52499">
    <property type="entry name" value="Isochorismatase-like hydrolases"/>
    <property type="match status" value="1"/>
</dbReference>
<evidence type="ECO:0000259" key="8">
    <source>
        <dbReference type="Pfam" id="PF00857"/>
    </source>
</evidence>
<dbReference type="InterPro" id="IPR000868">
    <property type="entry name" value="Isochorismatase-like_dom"/>
</dbReference>
<evidence type="ECO:0000256" key="7">
    <source>
        <dbReference type="ARBA" id="ARBA00043224"/>
    </source>
</evidence>
<dbReference type="EC" id="3.5.1.19" evidence="6"/>
<protein>
    <recommendedName>
        <fullName evidence="6">nicotinamidase</fullName>
        <ecNumber evidence="6">3.5.1.19</ecNumber>
    </recommendedName>
    <alternativeName>
        <fullName evidence="7">Nicotinamide deamidase</fullName>
    </alternativeName>
</protein>
<accession>A0A1F5FHI8</accession>
<dbReference type="GO" id="GO:0019363">
    <property type="term" value="P:pyridine nucleotide biosynthetic process"/>
    <property type="evidence" value="ECO:0007669"/>
    <property type="project" value="UniProtKB-KW"/>
</dbReference>
<comment type="pathway">
    <text evidence="5">Cofactor biosynthesis; nicotinate biosynthesis; nicotinate from nicotinamide: step 1/1.</text>
</comment>
<dbReference type="InterPro" id="IPR036380">
    <property type="entry name" value="Isochorismatase-like_sf"/>
</dbReference>
<dbReference type="GO" id="GO:0046872">
    <property type="term" value="F:metal ion binding"/>
    <property type="evidence" value="ECO:0007669"/>
    <property type="project" value="UniProtKB-KW"/>
</dbReference>
<feature type="domain" description="Isochorismatase-like" evidence="8">
    <location>
        <begin position="182"/>
        <end position="234"/>
    </location>
</feature>
<dbReference type="PANTHER" id="PTHR11080:SF2">
    <property type="entry name" value="LD05707P"/>
    <property type="match status" value="1"/>
</dbReference>
<evidence type="ECO:0000256" key="3">
    <source>
        <dbReference type="ARBA" id="ARBA00022723"/>
    </source>
</evidence>
<gene>
    <name evidence="9" type="ORF">A2368_00905</name>
</gene>
<evidence type="ECO:0000256" key="2">
    <source>
        <dbReference type="ARBA" id="ARBA00022642"/>
    </source>
</evidence>
<dbReference type="EMBL" id="MFAM01000026">
    <property type="protein sequence ID" value="OGD79109.1"/>
    <property type="molecule type" value="Genomic_DNA"/>
</dbReference>
<evidence type="ECO:0000313" key="10">
    <source>
        <dbReference type="Proteomes" id="UP000176682"/>
    </source>
</evidence>
<dbReference type="Proteomes" id="UP000176682">
    <property type="component" value="Unassembled WGS sequence"/>
</dbReference>
<evidence type="ECO:0000256" key="1">
    <source>
        <dbReference type="ARBA" id="ARBA00006336"/>
    </source>
</evidence>
<proteinExistence type="inferred from homology"/>
<comment type="similarity">
    <text evidence="1">Belongs to the isochorismatase family.</text>
</comment>
<keyword evidence="3" id="KW-0479">Metal-binding</keyword>
<evidence type="ECO:0000256" key="4">
    <source>
        <dbReference type="ARBA" id="ARBA00022801"/>
    </source>
</evidence>